<gene>
    <name evidence="1" type="ORF">CAUJ_LOCUS7643</name>
</gene>
<proteinExistence type="predicted"/>
<evidence type="ECO:0000313" key="2">
    <source>
        <dbReference type="Proteomes" id="UP000835052"/>
    </source>
</evidence>
<comment type="caution">
    <text evidence="1">The sequence shown here is derived from an EMBL/GenBank/DDBJ whole genome shotgun (WGS) entry which is preliminary data.</text>
</comment>
<protein>
    <submittedName>
        <fullName evidence="1">Uncharacterized protein</fullName>
    </submittedName>
</protein>
<evidence type="ECO:0000313" key="1">
    <source>
        <dbReference type="EMBL" id="CAD6191724.1"/>
    </source>
</evidence>
<accession>A0A8S1H8B4</accession>
<keyword evidence="2" id="KW-1185">Reference proteome</keyword>
<reference evidence="1" key="1">
    <citation type="submission" date="2020-10" db="EMBL/GenBank/DDBJ databases">
        <authorList>
            <person name="Kikuchi T."/>
        </authorList>
    </citation>
    <scope>NUCLEOTIDE SEQUENCE</scope>
    <source>
        <strain evidence="1">NKZ352</strain>
    </source>
</reference>
<organism evidence="1 2">
    <name type="scientific">Caenorhabditis auriculariae</name>
    <dbReference type="NCBI Taxonomy" id="2777116"/>
    <lineage>
        <taxon>Eukaryota</taxon>
        <taxon>Metazoa</taxon>
        <taxon>Ecdysozoa</taxon>
        <taxon>Nematoda</taxon>
        <taxon>Chromadorea</taxon>
        <taxon>Rhabditida</taxon>
        <taxon>Rhabditina</taxon>
        <taxon>Rhabditomorpha</taxon>
        <taxon>Rhabditoidea</taxon>
        <taxon>Rhabditidae</taxon>
        <taxon>Peloderinae</taxon>
        <taxon>Caenorhabditis</taxon>
    </lineage>
</organism>
<name>A0A8S1H8B4_9PELO</name>
<dbReference type="AlphaFoldDB" id="A0A8S1H8B4"/>
<dbReference type="EMBL" id="CAJGYM010000023">
    <property type="protein sequence ID" value="CAD6191724.1"/>
    <property type="molecule type" value="Genomic_DNA"/>
</dbReference>
<sequence>MTNHYPHIPCASPQLLCVSSALMLSLLTWACPERGASSGRLWRRPALSSSFRSICLLLGFYRNPLLIHLHLPPSACL</sequence>
<dbReference type="Proteomes" id="UP000835052">
    <property type="component" value="Unassembled WGS sequence"/>
</dbReference>